<dbReference type="Pfam" id="PF07743">
    <property type="entry name" value="HSCB_C"/>
    <property type="match status" value="1"/>
</dbReference>
<protein>
    <submittedName>
        <fullName evidence="4">Molecular chaperone HscB</fullName>
    </submittedName>
</protein>
<name>A0A1Z5JK51_FISSO</name>
<dbReference type="EMBL" id="BDSP01000076">
    <property type="protein sequence ID" value="GAX14161.1"/>
    <property type="molecule type" value="Genomic_DNA"/>
</dbReference>
<dbReference type="Gene3D" id="1.10.287.110">
    <property type="entry name" value="DnaJ domain"/>
    <property type="match status" value="1"/>
</dbReference>
<dbReference type="PANTHER" id="PTHR14021:SF15">
    <property type="entry name" value="IRON-SULFUR CLUSTER CO-CHAPERONE PROTEIN HSCB"/>
    <property type="match status" value="1"/>
</dbReference>
<dbReference type="FunCoup" id="A0A1Z5JK51">
    <property type="interactions" value="214"/>
</dbReference>
<dbReference type="AlphaFoldDB" id="A0A1Z5JK51"/>
<dbReference type="GO" id="GO:0044571">
    <property type="term" value="P:[2Fe-2S] cluster assembly"/>
    <property type="evidence" value="ECO:0007669"/>
    <property type="project" value="InterPro"/>
</dbReference>
<dbReference type="SUPFAM" id="SSF46565">
    <property type="entry name" value="Chaperone J-domain"/>
    <property type="match status" value="1"/>
</dbReference>
<feature type="domain" description="J" evidence="3">
    <location>
        <begin position="10"/>
        <end position="76"/>
    </location>
</feature>
<dbReference type="PANTHER" id="PTHR14021">
    <property type="entry name" value="IRON-SULFUR CLUSTER CO-CHAPERONE PROTEIN HSCB"/>
    <property type="match status" value="1"/>
</dbReference>
<dbReference type="InterPro" id="IPR036869">
    <property type="entry name" value="J_dom_sf"/>
</dbReference>
<dbReference type="PROSITE" id="PS50076">
    <property type="entry name" value="DNAJ_2"/>
    <property type="match status" value="1"/>
</dbReference>
<dbReference type="SMART" id="SM00271">
    <property type="entry name" value="DnaJ"/>
    <property type="match status" value="1"/>
</dbReference>
<dbReference type="InterPro" id="IPR036386">
    <property type="entry name" value="HscB_C_sf"/>
</dbReference>
<dbReference type="NCBIfam" id="TIGR00714">
    <property type="entry name" value="hscB"/>
    <property type="match status" value="1"/>
</dbReference>
<evidence type="ECO:0000256" key="1">
    <source>
        <dbReference type="ARBA" id="ARBA00010476"/>
    </source>
</evidence>
<dbReference type="Gene3D" id="1.20.1280.20">
    <property type="entry name" value="HscB, C-terminal domain"/>
    <property type="match status" value="1"/>
</dbReference>
<dbReference type="InParanoid" id="A0A1Z5JK51"/>
<dbReference type="SUPFAM" id="SSF47144">
    <property type="entry name" value="HSC20 (HSCB), C-terminal oligomerisation domain"/>
    <property type="match status" value="1"/>
</dbReference>
<proteinExistence type="inferred from homology"/>
<dbReference type="GO" id="GO:0005739">
    <property type="term" value="C:mitochondrion"/>
    <property type="evidence" value="ECO:0007669"/>
    <property type="project" value="TreeGrafter"/>
</dbReference>
<keyword evidence="5" id="KW-1185">Reference proteome</keyword>
<evidence type="ECO:0000259" key="3">
    <source>
        <dbReference type="PROSITE" id="PS50076"/>
    </source>
</evidence>
<dbReference type="GO" id="GO:0051259">
    <property type="term" value="P:protein complex oligomerization"/>
    <property type="evidence" value="ECO:0007669"/>
    <property type="project" value="InterPro"/>
</dbReference>
<dbReference type="Proteomes" id="UP000198406">
    <property type="component" value="Unassembled WGS sequence"/>
</dbReference>
<dbReference type="OrthoDB" id="47771at2759"/>
<dbReference type="GO" id="GO:0001671">
    <property type="term" value="F:ATPase activator activity"/>
    <property type="evidence" value="ECO:0007669"/>
    <property type="project" value="InterPro"/>
</dbReference>
<keyword evidence="2" id="KW-0143">Chaperone</keyword>
<dbReference type="InterPro" id="IPR001623">
    <property type="entry name" value="DnaJ_domain"/>
</dbReference>
<comment type="caution">
    <text evidence="4">The sequence shown here is derived from an EMBL/GenBank/DDBJ whole genome shotgun (WGS) entry which is preliminary data.</text>
</comment>
<accession>A0A1Z5JK51</accession>
<dbReference type="InterPro" id="IPR004640">
    <property type="entry name" value="HscB"/>
</dbReference>
<gene>
    <name evidence="4" type="ORF">FisN_20Hh220</name>
</gene>
<evidence type="ECO:0000313" key="4">
    <source>
        <dbReference type="EMBL" id="GAX14161.1"/>
    </source>
</evidence>
<comment type="similarity">
    <text evidence="1">Belongs to the HscB family.</text>
</comment>
<reference evidence="4 5" key="1">
    <citation type="journal article" date="2015" name="Plant Cell">
        <title>Oil accumulation by the oleaginous diatom Fistulifera solaris as revealed by the genome and transcriptome.</title>
        <authorList>
            <person name="Tanaka T."/>
            <person name="Maeda Y."/>
            <person name="Veluchamy A."/>
            <person name="Tanaka M."/>
            <person name="Abida H."/>
            <person name="Marechal E."/>
            <person name="Bowler C."/>
            <person name="Muto M."/>
            <person name="Sunaga Y."/>
            <person name="Tanaka M."/>
            <person name="Yoshino T."/>
            <person name="Taniguchi T."/>
            <person name="Fukuda Y."/>
            <person name="Nemoto M."/>
            <person name="Matsumoto M."/>
            <person name="Wong P.S."/>
            <person name="Aburatani S."/>
            <person name="Fujibuchi W."/>
        </authorList>
    </citation>
    <scope>NUCLEOTIDE SEQUENCE [LARGE SCALE GENOMIC DNA]</scope>
    <source>
        <strain evidence="4 5">JPCC DA0580</strain>
    </source>
</reference>
<dbReference type="GO" id="GO:0051087">
    <property type="term" value="F:protein-folding chaperone binding"/>
    <property type="evidence" value="ECO:0007669"/>
    <property type="project" value="InterPro"/>
</dbReference>
<sequence length="167" mass="19662">MLSRRCFAEDAFRVFDLPLRFALDETALRQHYRQLMAQHHPDRSFGNDDMASLITRSYDTLRYKHRRAMHLMELLGQPVDESSSGDLVGPGFLFEMMEAREEIEGVGEDDQLRPLLDENRRRMEDMAVQLDQAVQQNDLETAKRLTARLQYLNRLEETIREKMDTID</sequence>
<organism evidence="4 5">
    <name type="scientific">Fistulifera solaris</name>
    <name type="common">Oleaginous diatom</name>
    <dbReference type="NCBI Taxonomy" id="1519565"/>
    <lineage>
        <taxon>Eukaryota</taxon>
        <taxon>Sar</taxon>
        <taxon>Stramenopiles</taxon>
        <taxon>Ochrophyta</taxon>
        <taxon>Bacillariophyta</taxon>
        <taxon>Bacillariophyceae</taxon>
        <taxon>Bacillariophycidae</taxon>
        <taxon>Naviculales</taxon>
        <taxon>Naviculaceae</taxon>
        <taxon>Fistulifera</taxon>
    </lineage>
</organism>
<evidence type="ECO:0000313" key="5">
    <source>
        <dbReference type="Proteomes" id="UP000198406"/>
    </source>
</evidence>
<evidence type="ECO:0000256" key="2">
    <source>
        <dbReference type="ARBA" id="ARBA00023186"/>
    </source>
</evidence>
<dbReference type="InterPro" id="IPR009073">
    <property type="entry name" value="HscB_oligo_C"/>
</dbReference>